<proteinExistence type="predicted"/>
<dbReference type="InterPro" id="IPR004045">
    <property type="entry name" value="Glutathione_S-Trfase_N"/>
</dbReference>
<keyword evidence="3" id="KW-1185">Reference proteome</keyword>
<dbReference type="SFLD" id="SFLDG01181">
    <property type="entry name" value="SUF2"/>
    <property type="match status" value="1"/>
</dbReference>
<dbReference type="InterPro" id="IPR036249">
    <property type="entry name" value="Thioredoxin-like_sf"/>
</dbReference>
<dbReference type="PROSITE" id="PS00195">
    <property type="entry name" value="GLUTAREDOXIN_1"/>
    <property type="match status" value="1"/>
</dbReference>
<evidence type="ECO:0000313" key="3">
    <source>
        <dbReference type="Proteomes" id="UP000019678"/>
    </source>
</evidence>
<dbReference type="InterPro" id="IPR011767">
    <property type="entry name" value="GLR_AS"/>
</dbReference>
<gene>
    <name evidence="2" type="ORF">CAP_6386</name>
</gene>
<dbReference type="AlphaFoldDB" id="A0A017T160"/>
<protein>
    <recommendedName>
        <fullName evidence="1">GST N-terminal domain-containing protein</fullName>
    </recommendedName>
</protein>
<evidence type="ECO:0000259" key="1">
    <source>
        <dbReference type="PROSITE" id="PS50404"/>
    </source>
</evidence>
<dbReference type="PROSITE" id="PS51354">
    <property type="entry name" value="GLUTAREDOXIN_2"/>
    <property type="match status" value="2"/>
</dbReference>
<dbReference type="Pfam" id="PF13417">
    <property type="entry name" value="GST_N_3"/>
    <property type="match status" value="2"/>
</dbReference>
<dbReference type="PROSITE" id="PS50404">
    <property type="entry name" value="GST_NTER"/>
    <property type="match status" value="2"/>
</dbReference>
<sequence>MNRTLDVATSFAGTLVSLGGGLGIGSLSVGPLGARPEKPLELYEFEACPFCRKVREALTALDLDAVIYPCPKDGPRYREEIRRRGGKAQFPYLVDPNTGKEMYESDAIVRYLAEQYGTGRVPFGLSLGPITNLVSTSTSLWRLSHGRLYRAARAPEKPLELYSFELSPYCRIVREALCELEIPYLLHNVGKGSPRRDAFVARAGKMQVPWLHDPNTDRSLYESADIVAYLNATYAA</sequence>
<dbReference type="PANTHER" id="PTHR45288:SF2">
    <property type="entry name" value="THIOREDOXIN FAMILY PROTEIN"/>
    <property type="match status" value="1"/>
</dbReference>
<accession>A0A017T160</accession>
<dbReference type="CDD" id="cd03041">
    <property type="entry name" value="GST_N_2GST_N"/>
    <property type="match status" value="2"/>
</dbReference>
<dbReference type="EMBL" id="ASRX01000053">
    <property type="protein sequence ID" value="EYF02963.1"/>
    <property type="molecule type" value="Genomic_DNA"/>
</dbReference>
<organism evidence="2 3">
    <name type="scientific">Chondromyces apiculatus DSM 436</name>
    <dbReference type="NCBI Taxonomy" id="1192034"/>
    <lineage>
        <taxon>Bacteria</taxon>
        <taxon>Pseudomonadati</taxon>
        <taxon>Myxococcota</taxon>
        <taxon>Polyangia</taxon>
        <taxon>Polyangiales</taxon>
        <taxon>Polyangiaceae</taxon>
        <taxon>Chondromyces</taxon>
    </lineage>
</organism>
<dbReference type="eggNOG" id="COG0625">
    <property type="taxonomic scope" value="Bacteria"/>
</dbReference>
<dbReference type="Proteomes" id="UP000019678">
    <property type="component" value="Unassembled WGS sequence"/>
</dbReference>
<comment type="caution">
    <text evidence="2">The sequence shown here is derived from an EMBL/GenBank/DDBJ whole genome shotgun (WGS) entry which is preliminary data.</text>
</comment>
<reference evidence="2 3" key="1">
    <citation type="submission" date="2013-05" db="EMBL/GenBank/DDBJ databases">
        <title>Genome assembly of Chondromyces apiculatus DSM 436.</title>
        <authorList>
            <person name="Sharma G."/>
            <person name="Khatri I."/>
            <person name="Kaur C."/>
            <person name="Mayilraj S."/>
            <person name="Subramanian S."/>
        </authorList>
    </citation>
    <scope>NUCLEOTIDE SEQUENCE [LARGE SCALE GENOMIC DNA]</scope>
    <source>
        <strain evidence="2 3">DSM 436</strain>
    </source>
</reference>
<dbReference type="SFLD" id="SFLDG01202">
    <property type="entry name" value="SUF2.2"/>
    <property type="match status" value="1"/>
</dbReference>
<feature type="domain" description="GST N-terminal" evidence="1">
    <location>
        <begin position="38"/>
        <end position="120"/>
    </location>
</feature>
<dbReference type="PANTHER" id="PTHR45288">
    <property type="entry name" value="THIOREDOXIN FAMILY PROTEIN"/>
    <property type="match status" value="1"/>
</dbReference>
<dbReference type="SFLD" id="SFLDS00019">
    <property type="entry name" value="Glutathione_Transferase_(cytos"/>
    <property type="match status" value="1"/>
</dbReference>
<dbReference type="RefSeq" id="WP_044246897.1">
    <property type="nucleotide sequence ID" value="NZ_ASRX01000053.1"/>
</dbReference>
<dbReference type="Gene3D" id="3.40.30.10">
    <property type="entry name" value="Glutaredoxin"/>
    <property type="match status" value="2"/>
</dbReference>
<feature type="domain" description="GST N-terminal" evidence="1">
    <location>
        <begin position="157"/>
        <end position="236"/>
    </location>
</feature>
<dbReference type="OrthoDB" id="9795531at2"/>
<evidence type="ECO:0000313" key="2">
    <source>
        <dbReference type="EMBL" id="EYF02963.1"/>
    </source>
</evidence>
<dbReference type="InterPro" id="IPR040079">
    <property type="entry name" value="Glutathione_S-Trfase"/>
</dbReference>
<dbReference type="STRING" id="1192034.CAP_6386"/>
<dbReference type="SUPFAM" id="SSF52833">
    <property type="entry name" value="Thioredoxin-like"/>
    <property type="match status" value="2"/>
</dbReference>
<name>A0A017T160_9BACT</name>